<gene>
    <name evidence="4" type="ORF">GH714_003841</name>
</gene>
<sequence length="240" mass="27081">MTSLKEVQDPDEALSLFHEYHQMGFKHDYPSYSALVYKLARSRNFEAVETVLGYLQDSNVRCGEKLFIALFQHYGKVQLVDKAVELFNRMMGFNCVRTAQSFNALLNVLVDNDRLVDAKELFDRSAKMGFRLNSVPFNIMIKGWLEKGDWHQACKRVAAEAYKVLFEMQIGGCEANAATYRMLVDGFCQSGNIGACFVLEEMVKRKMILDSDGWEALIKDSCRGDGGAGELVNKLLISTA</sequence>
<dbReference type="Pfam" id="PF13041">
    <property type="entry name" value="PPR_2"/>
    <property type="match status" value="1"/>
</dbReference>
<evidence type="ECO:0000313" key="4">
    <source>
        <dbReference type="EMBL" id="KAF2283393.1"/>
    </source>
</evidence>
<dbReference type="PANTHER" id="PTHR47939:SF1">
    <property type="entry name" value="OS04G0684500 PROTEIN"/>
    <property type="match status" value="1"/>
</dbReference>
<reference evidence="4 5" key="1">
    <citation type="journal article" date="2020" name="Mol. Plant">
        <title>The Chromosome-Based Rubber Tree Genome Provides New Insights into Spurge Genome Evolution and Rubber Biosynthesis.</title>
        <authorList>
            <person name="Liu J."/>
            <person name="Shi C."/>
            <person name="Shi C.C."/>
            <person name="Li W."/>
            <person name="Zhang Q.J."/>
            <person name="Zhang Y."/>
            <person name="Li K."/>
            <person name="Lu H.F."/>
            <person name="Shi C."/>
            <person name="Zhu S.T."/>
            <person name="Xiao Z.Y."/>
            <person name="Nan H."/>
            <person name="Yue Y."/>
            <person name="Zhu X.G."/>
            <person name="Wu Y."/>
            <person name="Hong X.N."/>
            <person name="Fan G.Y."/>
            <person name="Tong Y."/>
            <person name="Zhang D."/>
            <person name="Mao C.L."/>
            <person name="Liu Y.L."/>
            <person name="Hao S.J."/>
            <person name="Liu W.Q."/>
            <person name="Lv M.Q."/>
            <person name="Zhang H.B."/>
            <person name="Liu Y."/>
            <person name="Hu-Tang G.R."/>
            <person name="Wang J.P."/>
            <person name="Wang J.H."/>
            <person name="Sun Y.H."/>
            <person name="Ni S.B."/>
            <person name="Chen W.B."/>
            <person name="Zhang X.C."/>
            <person name="Jiao Y.N."/>
            <person name="Eichler E.E."/>
            <person name="Li G.H."/>
            <person name="Liu X."/>
            <person name="Gao L.Z."/>
        </authorList>
    </citation>
    <scope>NUCLEOTIDE SEQUENCE [LARGE SCALE GENOMIC DNA]</scope>
    <source>
        <strain evidence="5">cv. GT1</strain>
        <tissue evidence="4">Leaf</tissue>
    </source>
</reference>
<evidence type="ECO:0000256" key="2">
    <source>
        <dbReference type="ARBA" id="ARBA00022737"/>
    </source>
</evidence>
<comment type="similarity">
    <text evidence="1">Belongs to the PPR family. P subfamily.</text>
</comment>
<dbReference type="AlphaFoldDB" id="A0A6A6K554"/>
<dbReference type="NCBIfam" id="TIGR00756">
    <property type="entry name" value="PPR"/>
    <property type="match status" value="2"/>
</dbReference>
<protein>
    <recommendedName>
        <fullName evidence="6">Pentacotripeptide-repeat region of PRORP domain-containing protein</fullName>
    </recommendedName>
</protein>
<dbReference type="PANTHER" id="PTHR47939">
    <property type="entry name" value="MEMBRANE-ASSOCIATED SALT-INDUCIBLE PROTEIN-LIKE"/>
    <property type="match status" value="1"/>
</dbReference>
<keyword evidence="5" id="KW-1185">Reference proteome</keyword>
<dbReference type="InterPro" id="IPR050667">
    <property type="entry name" value="PPR-containing_protein"/>
</dbReference>
<evidence type="ECO:0000256" key="3">
    <source>
        <dbReference type="PROSITE-ProRule" id="PRU00708"/>
    </source>
</evidence>
<keyword evidence="2" id="KW-0677">Repeat</keyword>
<dbReference type="Pfam" id="PF01535">
    <property type="entry name" value="PPR"/>
    <property type="match status" value="2"/>
</dbReference>
<name>A0A6A6K554_HEVBR</name>
<accession>A0A6A6K554</accession>
<evidence type="ECO:0000313" key="5">
    <source>
        <dbReference type="Proteomes" id="UP000467840"/>
    </source>
</evidence>
<evidence type="ECO:0008006" key="6">
    <source>
        <dbReference type="Google" id="ProtNLM"/>
    </source>
</evidence>
<dbReference type="EMBL" id="JAAGAX010000018">
    <property type="protein sequence ID" value="KAF2283393.1"/>
    <property type="molecule type" value="Genomic_DNA"/>
</dbReference>
<dbReference type="InterPro" id="IPR002885">
    <property type="entry name" value="PPR_rpt"/>
</dbReference>
<proteinExistence type="inferred from homology"/>
<dbReference type="InterPro" id="IPR011990">
    <property type="entry name" value="TPR-like_helical_dom_sf"/>
</dbReference>
<feature type="repeat" description="PPR" evidence="3">
    <location>
        <begin position="98"/>
        <end position="132"/>
    </location>
</feature>
<comment type="caution">
    <text evidence="4">The sequence shown here is derived from an EMBL/GenBank/DDBJ whole genome shotgun (WGS) entry which is preliminary data.</text>
</comment>
<dbReference type="PROSITE" id="PS51375">
    <property type="entry name" value="PPR"/>
    <property type="match status" value="1"/>
</dbReference>
<dbReference type="Gene3D" id="1.25.40.10">
    <property type="entry name" value="Tetratricopeptide repeat domain"/>
    <property type="match status" value="2"/>
</dbReference>
<dbReference type="Proteomes" id="UP000467840">
    <property type="component" value="Chromosome 12"/>
</dbReference>
<evidence type="ECO:0000256" key="1">
    <source>
        <dbReference type="ARBA" id="ARBA00007626"/>
    </source>
</evidence>
<organism evidence="4 5">
    <name type="scientific">Hevea brasiliensis</name>
    <name type="common">Para rubber tree</name>
    <name type="synonym">Siphonia brasiliensis</name>
    <dbReference type="NCBI Taxonomy" id="3981"/>
    <lineage>
        <taxon>Eukaryota</taxon>
        <taxon>Viridiplantae</taxon>
        <taxon>Streptophyta</taxon>
        <taxon>Embryophyta</taxon>
        <taxon>Tracheophyta</taxon>
        <taxon>Spermatophyta</taxon>
        <taxon>Magnoliopsida</taxon>
        <taxon>eudicotyledons</taxon>
        <taxon>Gunneridae</taxon>
        <taxon>Pentapetalae</taxon>
        <taxon>rosids</taxon>
        <taxon>fabids</taxon>
        <taxon>Malpighiales</taxon>
        <taxon>Euphorbiaceae</taxon>
        <taxon>Crotonoideae</taxon>
        <taxon>Micrandreae</taxon>
        <taxon>Hevea</taxon>
    </lineage>
</organism>